<dbReference type="EMBL" id="CP000776">
    <property type="protein sequence ID" value="ABS51311.1"/>
    <property type="molecule type" value="Genomic_DNA"/>
</dbReference>
<dbReference type="AlphaFoldDB" id="A7I0E3"/>
<evidence type="ECO:0000313" key="1">
    <source>
        <dbReference type="EMBL" id="ABS51311.1"/>
    </source>
</evidence>
<gene>
    <name evidence="1" type="ordered locus">CHAB381_0384</name>
</gene>
<dbReference type="HOGENOM" id="CLU_3165771_0_0_7"/>
<protein>
    <submittedName>
        <fullName evidence="1">Uncharacterized protein</fullName>
    </submittedName>
</protein>
<reference evidence="2" key="1">
    <citation type="submission" date="2007-07" db="EMBL/GenBank/DDBJ databases">
        <title>Complete genome sequence of Campylobacter hominis ATCC BAA-381, a commensal isolated from the human gastrointestinal tract.</title>
        <authorList>
            <person name="Fouts D.E."/>
            <person name="Mongodin E.F."/>
            <person name="Puiu D."/>
            <person name="Sebastian Y."/>
            <person name="Miller W.G."/>
            <person name="Mandrell R.E."/>
            <person name="Nelson K.E."/>
        </authorList>
    </citation>
    <scope>NUCLEOTIDE SEQUENCE [LARGE SCALE GENOMIC DNA]</scope>
    <source>
        <strain evidence="2">ATCC BAA-381 / LMG 19568 / NCTC 13146 / CH001A</strain>
    </source>
</reference>
<sequence length="47" mass="5701">MQQKEINLVAKLFQYKICYSKILNEINDLINVNEFQYKICYSKIKRA</sequence>
<organism evidence="1 2">
    <name type="scientific">Campylobacter hominis (strain ATCC BAA-381 / DSM 21671 / CCUG 45161 / LMG 19568 / NCTC 13146 / CH001A)</name>
    <dbReference type="NCBI Taxonomy" id="360107"/>
    <lineage>
        <taxon>Bacteria</taxon>
        <taxon>Pseudomonadati</taxon>
        <taxon>Campylobacterota</taxon>
        <taxon>Epsilonproteobacteria</taxon>
        <taxon>Campylobacterales</taxon>
        <taxon>Campylobacteraceae</taxon>
        <taxon>Campylobacter</taxon>
    </lineage>
</organism>
<evidence type="ECO:0000313" key="2">
    <source>
        <dbReference type="Proteomes" id="UP000002407"/>
    </source>
</evidence>
<name>A7I0E3_CAMHC</name>
<dbReference type="KEGG" id="cha:CHAB381_0384"/>
<proteinExistence type="predicted"/>
<keyword evidence="2" id="KW-1185">Reference proteome</keyword>
<dbReference type="Proteomes" id="UP000002407">
    <property type="component" value="Chromosome"/>
</dbReference>
<accession>A7I0E3</accession>